<dbReference type="PANTHER" id="PTHR44196">
    <property type="entry name" value="DEHYDROGENASE/REDUCTASE SDR FAMILY MEMBER 7B"/>
    <property type="match status" value="1"/>
</dbReference>
<comment type="caution">
    <text evidence="4">The sequence shown here is derived from an EMBL/GenBank/DDBJ whole genome shotgun (WGS) entry which is preliminary data.</text>
</comment>
<dbReference type="InterPro" id="IPR036291">
    <property type="entry name" value="NAD(P)-bd_dom_sf"/>
</dbReference>
<organism evidence="4 5">
    <name type="scientific">Marinibaculum pumilum</name>
    <dbReference type="NCBI Taxonomy" id="1766165"/>
    <lineage>
        <taxon>Bacteria</taxon>
        <taxon>Pseudomonadati</taxon>
        <taxon>Pseudomonadota</taxon>
        <taxon>Alphaproteobacteria</taxon>
        <taxon>Rhodospirillales</taxon>
        <taxon>Rhodospirillaceae</taxon>
        <taxon>Marinibaculum</taxon>
    </lineage>
</organism>
<dbReference type="Pfam" id="PF00106">
    <property type="entry name" value="adh_short"/>
    <property type="match status" value="1"/>
</dbReference>
<accession>A0ABV7KX26</accession>
<evidence type="ECO:0000313" key="5">
    <source>
        <dbReference type="Proteomes" id="UP001595528"/>
    </source>
</evidence>
<keyword evidence="5" id="KW-1185">Reference proteome</keyword>
<reference evidence="5" key="1">
    <citation type="journal article" date="2019" name="Int. J. Syst. Evol. Microbiol.">
        <title>The Global Catalogue of Microorganisms (GCM) 10K type strain sequencing project: providing services to taxonomists for standard genome sequencing and annotation.</title>
        <authorList>
            <consortium name="The Broad Institute Genomics Platform"/>
            <consortium name="The Broad Institute Genome Sequencing Center for Infectious Disease"/>
            <person name="Wu L."/>
            <person name="Ma J."/>
        </authorList>
    </citation>
    <scope>NUCLEOTIDE SEQUENCE [LARGE SCALE GENOMIC DNA]</scope>
    <source>
        <strain evidence="5">KCTC 42964</strain>
    </source>
</reference>
<gene>
    <name evidence="4" type="ORF">ACFOGJ_06615</name>
</gene>
<proteinExistence type="inferred from homology"/>
<keyword evidence="2 4" id="KW-0560">Oxidoreductase</keyword>
<protein>
    <submittedName>
        <fullName evidence="4">SDR family NAD(P)-dependent oxidoreductase</fullName>
        <ecNumber evidence="4">1.-.-.-</ecNumber>
    </submittedName>
</protein>
<comment type="similarity">
    <text evidence="1 3">Belongs to the short-chain dehydrogenases/reductases (SDR) family.</text>
</comment>
<dbReference type="InterPro" id="IPR002347">
    <property type="entry name" value="SDR_fam"/>
</dbReference>
<dbReference type="Proteomes" id="UP001595528">
    <property type="component" value="Unassembled WGS sequence"/>
</dbReference>
<sequence length="294" mass="30879">MTQDGATHSDDAAAVTMPRTIRPVAMVTGASAGIGAAFAEALAARGYDLVLTARREERLAALAARLAADHDAACLVLPADLADPQAPQALMRAVAEAGWRVDMLVNNAGYAVPGDYADSLWLAQRDFMTVMVTAVAELSHLCLPGMIARGRGQILNIASLAAFLPGAPGSTQYGAAKAWMLRFSEALSQELRGSGVTVSAICPGFTYSEFHDITGSRETVARLPRWLWMDAQAVARQGIDAALAGRPVVVTGRVNRIIALAFRLMPAALATALVARASGRFRRRQSGSGPPPSA</sequence>
<evidence type="ECO:0000256" key="2">
    <source>
        <dbReference type="ARBA" id="ARBA00023002"/>
    </source>
</evidence>
<dbReference type="PIRSF" id="PIRSF000126">
    <property type="entry name" value="11-beta-HSD1"/>
    <property type="match status" value="1"/>
</dbReference>
<dbReference type="PRINTS" id="PR00080">
    <property type="entry name" value="SDRFAMILY"/>
</dbReference>
<dbReference type="RefSeq" id="WP_379899042.1">
    <property type="nucleotide sequence ID" value="NZ_JBHRTR010000018.1"/>
</dbReference>
<name>A0ABV7KX26_9PROT</name>
<dbReference type="CDD" id="cd05233">
    <property type="entry name" value="SDR_c"/>
    <property type="match status" value="1"/>
</dbReference>
<dbReference type="Gene3D" id="3.40.50.720">
    <property type="entry name" value="NAD(P)-binding Rossmann-like Domain"/>
    <property type="match status" value="1"/>
</dbReference>
<dbReference type="SUPFAM" id="SSF51735">
    <property type="entry name" value="NAD(P)-binding Rossmann-fold domains"/>
    <property type="match status" value="1"/>
</dbReference>
<dbReference type="EMBL" id="JBHRTR010000018">
    <property type="protein sequence ID" value="MFC3226893.1"/>
    <property type="molecule type" value="Genomic_DNA"/>
</dbReference>
<evidence type="ECO:0000313" key="4">
    <source>
        <dbReference type="EMBL" id="MFC3226893.1"/>
    </source>
</evidence>
<dbReference type="PRINTS" id="PR00081">
    <property type="entry name" value="GDHRDH"/>
</dbReference>
<dbReference type="EC" id="1.-.-.-" evidence="4"/>
<dbReference type="GO" id="GO:0016491">
    <property type="term" value="F:oxidoreductase activity"/>
    <property type="evidence" value="ECO:0007669"/>
    <property type="project" value="UniProtKB-KW"/>
</dbReference>
<dbReference type="PANTHER" id="PTHR44196:SF2">
    <property type="entry name" value="SHORT-CHAIN DEHYDROGENASE-RELATED"/>
    <property type="match status" value="1"/>
</dbReference>
<evidence type="ECO:0000256" key="1">
    <source>
        <dbReference type="ARBA" id="ARBA00006484"/>
    </source>
</evidence>
<evidence type="ECO:0000256" key="3">
    <source>
        <dbReference type="RuleBase" id="RU000363"/>
    </source>
</evidence>